<name>A0ABP7MX44_9MICO</name>
<dbReference type="InterPro" id="IPR050789">
    <property type="entry name" value="Diverse_Enzym_Activities"/>
</dbReference>
<comment type="caution">
    <text evidence="3">The sequence shown here is derived from an EMBL/GenBank/DDBJ whole genome shotgun (WGS) entry which is preliminary data.</text>
</comment>
<sequence>MEADEIVEAVVSQVVGARLATAAAAGVSHGGVRAIATAGTFSRDDARAIDADALFDLASVSKTYTAAVIAQLIAEGRLDPDAPVAEVLPVGSGPDAERITLRMLLTHTAGLPSDVFLWKEPHVPERERLLRVLSTPLQTAPGAEFRYSCTGYIAAGAIAETVTGRSLSDLVAARITSRLGAAATSYGPVPADLAVATEDESYIGRGLVRGEVHDELNWYLGGRVGNAGLFAPIDDVLRFAESFLDDGLLGPDGYPVMTRPSPIPDHAGGFAHSLGLRIGDASFMGAAPAIGHTGFTGTMWWAIPEKQLAVVLLTNRVHPHRDAVDISPTRRRFSDQALALVS</sequence>
<dbReference type="GO" id="GO:0016787">
    <property type="term" value="F:hydrolase activity"/>
    <property type="evidence" value="ECO:0007669"/>
    <property type="project" value="UniProtKB-KW"/>
</dbReference>
<dbReference type="RefSeq" id="WP_344818221.1">
    <property type="nucleotide sequence ID" value="NZ_BAABCP010000001.1"/>
</dbReference>
<keyword evidence="4" id="KW-1185">Reference proteome</keyword>
<evidence type="ECO:0000313" key="4">
    <source>
        <dbReference type="Proteomes" id="UP001501591"/>
    </source>
</evidence>
<evidence type="ECO:0000256" key="1">
    <source>
        <dbReference type="ARBA" id="ARBA00022801"/>
    </source>
</evidence>
<evidence type="ECO:0000259" key="2">
    <source>
        <dbReference type="Pfam" id="PF00144"/>
    </source>
</evidence>
<dbReference type="EMBL" id="BAABCP010000001">
    <property type="protein sequence ID" value="GAA3931836.1"/>
    <property type="molecule type" value="Genomic_DNA"/>
</dbReference>
<dbReference type="InterPro" id="IPR001466">
    <property type="entry name" value="Beta-lactam-related"/>
</dbReference>
<feature type="domain" description="Beta-lactamase-related" evidence="2">
    <location>
        <begin position="10"/>
        <end position="325"/>
    </location>
</feature>
<proteinExistence type="predicted"/>
<dbReference type="Proteomes" id="UP001501591">
    <property type="component" value="Unassembled WGS sequence"/>
</dbReference>
<dbReference type="SUPFAM" id="SSF56601">
    <property type="entry name" value="beta-lactamase/transpeptidase-like"/>
    <property type="match status" value="1"/>
</dbReference>
<evidence type="ECO:0000313" key="3">
    <source>
        <dbReference type="EMBL" id="GAA3931836.1"/>
    </source>
</evidence>
<dbReference type="Pfam" id="PF00144">
    <property type="entry name" value="Beta-lactamase"/>
    <property type="match status" value="1"/>
</dbReference>
<protein>
    <submittedName>
        <fullName evidence="3">Serine hydrolase domain-containing protein</fullName>
    </submittedName>
</protein>
<organism evidence="3 4">
    <name type="scientific">Microbacterium soli</name>
    <dbReference type="NCBI Taxonomy" id="446075"/>
    <lineage>
        <taxon>Bacteria</taxon>
        <taxon>Bacillati</taxon>
        <taxon>Actinomycetota</taxon>
        <taxon>Actinomycetes</taxon>
        <taxon>Micrococcales</taxon>
        <taxon>Microbacteriaceae</taxon>
        <taxon>Microbacterium</taxon>
    </lineage>
</organism>
<dbReference type="PANTHER" id="PTHR43283:SF11">
    <property type="entry name" value="BETA-LACTAMASE-RELATED DOMAIN-CONTAINING PROTEIN"/>
    <property type="match status" value="1"/>
</dbReference>
<accession>A0ABP7MX44</accession>
<keyword evidence="1 3" id="KW-0378">Hydrolase</keyword>
<dbReference type="Gene3D" id="3.40.710.10">
    <property type="entry name" value="DD-peptidase/beta-lactamase superfamily"/>
    <property type="match status" value="1"/>
</dbReference>
<gene>
    <name evidence="3" type="ORF">GCM10022383_08030</name>
</gene>
<reference evidence="4" key="1">
    <citation type="journal article" date="2019" name="Int. J. Syst. Evol. Microbiol.">
        <title>The Global Catalogue of Microorganisms (GCM) 10K type strain sequencing project: providing services to taxonomists for standard genome sequencing and annotation.</title>
        <authorList>
            <consortium name="The Broad Institute Genomics Platform"/>
            <consortium name="The Broad Institute Genome Sequencing Center for Infectious Disease"/>
            <person name="Wu L."/>
            <person name="Ma J."/>
        </authorList>
    </citation>
    <scope>NUCLEOTIDE SEQUENCE [LARGE SCALE GENOMIC DNA]</scope>
    <source>
        <strain evidence="4">JCM 17024</strain>
    </source>
</reference>
<dbReference type="InterPro" id="IPR012338">
    <property type="entry name" value="Beta-lactam/transpept-like"/>
</dbReference>
<dbReference type="PANTHER" id="PTHR43283">
    <property type="entry name" value="BETA-LACTAMASE-RELATED"/>
    <property type="match status" value="1"/>
</dbReference>